<reference evidence="3 4" key="1">
    <citation type="submission" date="2018-06" db="EMBL/GenBank/DDBJ databases">
        <title>Mucibacter soli gen. nov., sp. nov., a new member of the family Chitinophagaceae producing mucin.</title>
        <authorList>
            <person name="Kim M.-K."/>
            <person name="Park S."/>
            <person name="Kim T.-S."/>
            <person name="Joung Y."/>
            <person name="Han J.-H."/>
            <person name="Kim S.B."/>
        </authorList>
    </citation>
    <scope>NUCLEOTIDE SEQUENCE [LARGE SCALE GENOMIC DNA]</scope>
    <source>
        <strain evidence="3 4">R1-15</strain>
    </source>
</reference>
<feature type="chain" id="PRO_5015856959" description="Outer membrane protein beta-barrel domain-containing protein" evidence="1">
    <location>
        <begin position="19"/>
        <end position="245"/>
    </location>
</feature>
<evidence type="ECO:0000313" key="4">
    <source>
        <dbReference type="Proteomes" id="UP000248745"/>
    </source>
</evidence>
<accession>A0A2W2BZM3</accession>
<feature type="signal peptide" evidence="1">
    <location>
        <begin position="1"/>
        <end position="18"/>
    </location>
</feature>
<dbReference type="Proteomes" id="UP000248745">
    <property type="component" value="Unassembled WGS sequence"/>
</dbReference>
<dbReference type="EMBL" id="QKTW01000014">
    <property type="protein sequence ID" value="PZF73303.1"/>
    <property type="molecule type" value="Genomic_DNA"/>
</dbReference>
<name>A0A2W2BZM3_9BACT</name>
<evidence type="ECO:0000313" key="3">
    <source>
        <dbReference type="EMBL" id="PZF73303.1"/>
    </source>
</evidence>
<gene>
    <name evidence="3" type="ORF">DN068_09035</name>
</gene>
<sequence>MNLLPKYCFLFFSFFAVAKNVVAQNVFFSAELGGGLAYVTKKDLPNTDYKPRLTPNCSVSILVPVSKKIMLESGLEYAEKGFNSNSFAADPDNPEYISRFIGTAKRSYLNIPLVVSCQIWHTAKHQMFAGAGMNFGFLLNASVEGSWENYREGLFLGASEMQYSERIGLMQSYDKNGYDKIDLYLFDAGLKLQVRYVYNNRYTVRLFHQLGLTDPSATTLSGSAGKIHQQYTGVSIGVVFPRFKN</sequence>
<protein>
    <recommendedName>
        <fullName evidence="2">Outer membrane protein beta-barrel domain-containing protein</fullName>
    </recommendedName>
</protein>
<comment type="caution">
    <text evidence="3">The sequence shown here is derived from an EMBL/GenBank/DDBJ whole genome shotgun (WGS) entry which is preliminary data.</text>
</comment>
<dbReference type="Pfam" id="PF13568">
    <property type="entry name" value="OMP_b-brl_2"/>
    <property type="match status" value="1"/>
</dbReference>
<proteinExistence type="predicted"/>
<organism evidence="3 4">
    <name type="scientific">Taibaiella soli</name>
    <dbReference type="NCBI Taxonomy" id="1649169"/>
    <lineage>
        <taxon>Bacteria</taxon>
        <taxon>Pseudomonadati</taxon>
        <taxon>Bacteroidota</taxon>
        <taxon>Chitinophagia</taxon>
        <taxon>Chitinophagales</taxon>
        <taxon>Chitinophagaceae</taxon>
        <taxon>Taibaiella</taxon>
    </lineage>
</organism>
<evidence type="ECO:0000259" key="2">
    <source>
        <dbReference type="Pfam" id="PF13568"/>
    </source>
</evidence>
<feature type="domain" description="Outer membrane protein beta-barrel" evidence="2">
    <location>
        <begin position="23"/>
        <end position="214"/>
    </location>
</feature>
<keyword evidence="4" id="KW-1185">Reference proteome</keyword>
<dbReference type="AlphaFoldDB" id="A0A2W2BZM3"/>
<dbReference type="InterPro" id="IPR025665">
    <property type="entry name" value="Beta-barrel_OMP_2"/>
</dbReference>
<evidence type="ECO:0000256" key="1">
    <source>
        <dbReference type="SAM" id="SignalP"/>
    </source>
</evidence>
<keyword evidence="1" id="KW-0732">Signal</keyword>